<evidence type="ECO:0000259" key="12">
    <source>
        <dbReference type="Pfam" id="PF22421"/>
    </source>
</evidence>
<dbReference type="InterPro" id="IPR001412">
    <property type="entry name" value="aa-tRNA-synth_I_CS"/>
</dbReference>
<evidence type="ECO:0000256" key="8">
    <source>
        <dbReference type="ARBA" id="ARBA00048248"/>
    </source>
</evidence>
<keyword evidence="6 11" id="KW-0648">Protein biosynthesis</keyword>
<comment type="catalytic activity">
    <reaction evidence="8">
        <text>tRNA(Tyr) + L-tyrosine + ATP = L-tyrosyl-tRNA(Tyr) + AMP + diphosphate + H(+)</text>
        <dbReference type="Rhea" id="RHEA:10220"/>
        <dbReference type="Rhea" id="RHEA-COMP:9706"/>
        <dbReference type="Rhea" id="RHEA-COMP:9707"/>
        <dbReference type="ChEBI" id="CHEBI:15378"/>
        <dbReference type="ChEBI" id="CHEBI:30616"/>
        <dbReference type="ChEBI" id="CHEBI:33019"/>
        <dbReference type="ChEBI" id="CHEBI:58315"/>
        <dbReference type="ChEBI" id="CHEBI:78442"/>
        <dbReference type="ChEBI" id="CHEBI:78536"/>
        <dbReference type="ChEBI" id="CHEBI:456215"/>
        <dbReference type="EC" id="6.1.1.1"/>
    </reaction>
</comment>
<dbReference type="GO" id="GO:0006437">
    <property type="term" value="P:tyrosyl-tRNA aminoacylation"/>
    <property type="evidence" value="ECO:0007669"/>
    <property type="project" value="UniProtKB-UniRule"/>
</dbReference>
<feature type="domain" description="Tyrosine--tRNA ligase SYY-like C-terminal" evidence="12">
    <location>
        <begin position="329"/>
        <end position="386"/>
    </location>
</feature>
<dbReference type="PANTHER" id="PTHR11766">
    <property type="entry name" value="TYROSYL-TRNA SYNTHETASE"/>
    <property type="match status" value="1"/>
</dbReference>
<comment type="similarity">
    <text evidence="11">Belongs to the class-I aminoacyl-tRNA synthetase family.</text>
</comment>
<dbReference type="CDD" id="cd00165">
    <property type="entry name" value="S4"/>
    <property type="match status" value="1"/>
</dbReference>
<dbReference type="SUPFAM" id="SSF52374">
    <property type="entry name" value="Nucleotidylyl transferase"/>
    <property type="match status" value="1"/>
</dbReference>
<proteinExistence type="inferred from homology"/>
<keyword evidence="7 11" id="KW-0030">Aminoacyl-tRNA synthetase</keyword>
<evidence type="ECO:0000256" key="5">
    <source>
        <dbReference type="ARBA" id="ARBA00022884"/>
    </source>
</evidence>
<dbReference type="GO" id="GO:0005829">
    <property type="term" value="C:cytosol"/>
    <property type="evidence" value="ECO:0007669"/>
    <property type="project" value="TreeGrafter"/>
</dbReference>
<evidence type="ECO:0000256" key="9">
    <source>
        <dbReference type="NCBIfam" id="TIGR00234"/>
    </source>
</evidence>
<dbReference type="EMBL" id="MGFD01000030">
    <property type="protein sequence ID" value="OGL98240.1"/>
    <property type="molecule type" value="Genomic_DNA"/>
</dbReference>
<dbReference type="CDD" id="cd00805">
    <property type="entry name" value="TyrRS_core"/>
    <property type="match status" value="1"/>
</dbReference>
<dbReference type="InterPro" id="IPR036986">
    <property type="entry name" value="S4_RNA-bd_sf"/>
</dbReference>
<evidence type="ECO:0000256" key="2">
    <source>
        <dbReference type="ARBA" id="ARBA00022598"/>
    </source>
</evidence>
<dbReference type="STRING" id="1802421.A2318_01360"/>
<dbReference type="GO" id="GO:0005524">
    <property type="term" value="F:ATP binding"/>
    <property type="evidence" value="ECO:0007669"/>
    <property type="project" value="UniProtKB-KW"/>
</dbReference>
<protein>
    <recommendedName>
        <fullName evidence="1 9">Tyrosine--tRNA ligase</fullName>
        <ecNumber evidence="1 9">6.1.1.1</ecNumber>
    </recommendedName>
</protein>
<evidence type="ECO:0000256" key="6">
    <source>
        <dbReference type="ARBA" id="ARBA00022917"/>
    </source>
</evidence>
<evidence type="ECO:0000256" key="11">
    <source>
        <dbReference type="RuleBase" id="RU363036"/>
    </source>
</evidence>
<dbReference type="InterPro" id="IPR014729">
    <property type="entry name" value="Rossmann-like_a/b/a_fold"/>
</dbReference>
<dbReference type="PANTHER" id="PTHR11766:SF1">
    <property type="entry name" value="TYROSINE--TRNA LIGASE"/>
    <property type="match status" value="1"/>
</dbReference>
<accession>A0A1F7W653</accession>
<evidence type="ECO:0000256" key="10">
    <source>
        <dbReference type="PROSITE-ProRule" id="PRU00182"/>
    </source>
</evidence>
<dbReference type="Pfam" id="PF00579">
    <property type="entry name" value="tRNA-synt_1b"/>
    <property type="match status" value="1"/>
</dbReference>
<dbReference type="Proteomes" id="UP000177331">
    <property type="component" value="Unassembled WGS sequence"/>
</dbReference>
<evidence type="ECO:0000256" key="3">
    <source>
        <dbReference type="ARBA" id="ARBA00022741"/>
    </source>
</evidence>
<dbReference type="Gene3D" id="1.10.240.10">
    <property type="entry name" value="Tyrosyl-Transfer RNA Synthetase"/>
    <property type="match status" value="1"/>
</dbReference>
<comment type="caution">
    <text evidence="13">The sequence shown here is derived from an EMBL/GenBank/DDBJ whole genome shotgun (WGS) entry which is preliminary data.</text>
</comment>
<dbReference type="AlphaFoldDB" id="A0A1F7W653"/>
<dbReference type="PROSITE" id="PS50889">
    <property type="entry name" value="S4"/>
    <property type="match status" value="1"/>
</dbReference>
<dbReference type="NCBIfam" id="TIGR00234">
    <property type="entry name" value="tyrS"/>
    <property type="match status" value="1"/>
</dbReference>
<keyword evidence="3 11" id="KW-0547">Nucleotide-binding</keyword>
<dbReference type="Gene3D" id="3.10.290.10">
    <property type="entry name" value="RNA-binding S4 domain"/>
    <property type="match status" value="1"/>
</dbReference>
<keyword evidence="2 11" id="KW-0436">Ligase</keyword>
<gene>
    <name evidence="13" type="ORF">A2318_01360</name>
</gene>
<keyword evidence="4 11" id="KW-0067">ATP-binding</keyword>
<dbReference type="GO" id="GO:0003723">
    <property type="term" value="F:RNA binding"/>
    <property type="evidence" value="ECO:0007669"/>
    <property type="project" value="UniProtKB-KW"/>
</dbReference>
<sequence length="400" mass="44263">MSTNTDKDAINHLLTRGVENIYPSFDYLEARLNEGKQLTLYLGIDPTGPDLHLGHAIPLRKMAEFQKLGHKLILLIGDFTAMIGDPTDKSATRVQQTREQVLANAAKYKEQASKIISFEGENAAELKYNSEWLAKLGFTDVVELASNFTVQQMLERDMFEKRIAEGKPVHLHEFLYPLMQAYDSVAMDVDGEIGGNDQTFNMLAGRDLMKSLKGKEKFVITSKLLTDPTGKKMGKSEGNMITLSDTPDDVFGKVMSWTDGMIIPGFEILTDLPNGEIKEMKIAMGDGVNPRDFKVKLAAEVVATFFDRATGDAAVDRFNKLFQEHAVPEDVPEVKLEGAMSIVDALVATKLAQSKGDARRLIDGGGVKVNEEVVTSYDFVVDPAMSPLLQKGKRHFARIV</sequence>
<evidence type="ECO:0000313" key="14">
    <source>
        <dbReference type="Proteomes" id="UP000177331"/>
    </source>
</evidence>
<name>A0A1F7W653_9BACT</name>
<dbReference type="InterPro" id="IPR002305">
    <property type="entry name" value="aa-tRNA-synth_Ic"/>
</dbReference>
<dbReference type="PRINTS" id="PR01040">
    <property type="entry name" value="TRNASYNTHTYR"/>
</dbReference>
<dbReference type="InterPro" id="IPR024088">
    <property type="entry name" value="Tyr-tRNA-ligase_bac-type"/>
</dbReference>
<dbReference type="InterPro" id="IPR002307">
    <property type="entry name" value="Tyr-tRNA-ligase"/>
</dbReference>
<dbReference type="Pfam" id="PF22421">
    <property type="entry name" value="SYY_C-terminal"/>
    <property type="match status" value="1"/>
</dbReference>
<dbReference type="SUPFAM" id="SSF55174">
    <property type="entry name" value="Alpha-L RNA-binding motif"/>
    <property type="match status" value="1"/>
</dbReference>
<evidence type="ECO:0000256" key="7">
    <source>
        <dbReference type="ARBA" id="ARBA00023146"/>
    </source>
</evidence>
<keyword evidence="5 10" id="KW-0694">RNA-binding</keyword>
<dbReference type="PROSITE" id="PS00178">
    <property type="entry name" value="AA_TRNA_LIGASE_I"/>
    <property type="match status" value="1"/>
</dbReference>
<evidence type="ECO:0000256" key="1">
    <source>
        <dbReference type="ARBA" id="ARBA00013160"/>
    </source>
</evidence>
<dbReference type="InterPro" id="IPR054608">
    <property type="entry name" value="SYY-like_C"/>
</dbReference>
<evidence type="ECO:0000313" key="13">
    <source>
        <dbReference type="EMBL" id="OGL98240.1"/>
    </source>
</evidence>
<reference evidence="13 14" key="1">
    <citation type="journal article" date="2016" name="Nat. Commun.">
        <title>Thousands of microbial genomes shed light on interconnected biogeochemical processes in an aquifer system.</title>
        <authorList>
            <person name="Anantharaman K."/>
            <person name="Brown C.T."/>
            <person name="Hug L.A."/>
            <person name="Sharon I."/>
            <person name="Castelle C.J."/>
            <person name="Probst A.J."/>
            <person name="Thomas B.C."/>
            <person name="Singh A."/>
            <person name="Wilkins M.J."/>
            <person name="Karaoz U."/>
            <person name="Brodie E.L."/>
            <person name="Williams K.H."/>
            <person name="Hubbard S.S."/>
            <person name="Banfield J.F."/>
        </authorList>
    </citation>
    <scope>NUCLEOTIDE SEQUENCE [LARGE SCALE GENOMIC DNA]</scope>
</reference>
<dbReference type="Gene3D" id="3.40.50.620">
    <property type="entry name" value="HUPs"/>
    <property type="match status" value="1"/>
</dbReference>
<dbReference type="EC" id="6.1.1.1" evidence="1 9"/>
<evidence type="ECO:0000256" key="4">
    <source>
        <dbReference type="ARBA" id="ARBA00022840"/>
    </source>
</evidence>
<dbReference type="GO" id="GO:0004831">
    <property type="term" value="F:tyrosine-tRNA ligase activity"/>
    <property type="evidence" value="ECO:0007669"/>
    <property type="project" value="UniProtKB-UniRule"/>
</dbReference>
<organism evidence="13 14">
    <name type="scientific">Candidatus Uhrbacteria bacterium RIFOXYB2_FULL_45_11</name>
    <dbReference type="NCBI Taxonomy" id="1802421"/>
    <lineage>
        <taxon>Bacteria</taxon>
        <taxon>Candidatus Uhriibacteriota</taxon>
    </lineage>
</organism>